<sequence length="481" mass="51321">MTESNRILAQMKQRGSIPAAMALLLLAAGCTKDNASPPPSVAAPAFRPGTDGIGDPYFPKYGNGGYDVAGYNLDLRYDPKAGKLAGRATITATATQDLSRFDFDLARLQVSGVTVDGVAASSLASDNKLVVTPATGIASGQRFTVVVNYAGVPGLLENKALGNGGWIRTKDGGGIALGQPESASTWYPVNDHPADKATFALSMTVPSGLEVISNGVPGPRATAGGSTTWRWSESSPMASYLSFVVIGQYRVGTGTHDGEPMITAVPDSLPATGPAARSLAMTGEITDYLASVFGPYPFDANGGVVVADDRIEYALETQSRPVYGPSFFTRKPNPGVIAHEIAHQWFGDSVSLDRWQDIWLNEGFATYAEWLWSEHSGVETAQQHFDDSYARFDWRTPPGNPGPAQLFGDAVYERGGMTVHALRTTIGDNAFFRLLRTWTSEHRNGNGTTAEFIATAEKVSGMDLDGFFQSWLYGTVKPTAP</sequence>
<dbReference type="Gene3D" id="2.60.40.1730">
    <property type="entry name" value="tricorn interacting facor f3 domain"/>
    <property type="match status" value="1"/>
</dbReference>
<evidence type="ECO:0000256" key="4">
    <source>
        <dbReference type="ARBA" id="ARBA00012564"/>
    </source>
</evidence>
<dbReference type="PANTHER" id="PTHR11533:SF297">
    <property type="entry name" value="AMINOPEPTIDASE N"/>
    <property type="match status" value="1"/>
</dbReference>
<comment type="cofactor">
    <cofactor evidence="2">
        <name>Zn(2+)</name>
        <dbReference type="ChEBI" id="CHEBI:29105"/>
    </cofactor>
</comment>
<dbReference type="EC" id="3.4.11.2" evidence="4"/>
<feature type="domain" description="Aminopeptidase N-like N-terminal" evidence="14">
    <location>
        <begin position="71"/>
        <end position="241"/>
    </location>
</feature>
<dbReference type="GO" id="GO:0008237">
    <property type="term" value="F:metallopeptidase activity"/>
    <property type="evidence" value="ECO:0007669"/>
    <property type="project" value="UniProtKB-KW"/>
</dbReference>
<keyword evidence="6" id="KW-0645">Protease</keyword>
<proteinExistence type="inferred from homology"/>
<dbReference type="InterPro" id="IPR042097">
    <property type="entry name" value="Aminopeptidase_N-like_N_sf"/>
</dbReference>
<evidence type="ECO:0000256" key="6">
    <source>
        <dbReference type="ARBA" id="ARBA00022670"/>
    </source>
</evidence>
<evidence type="ECO:0000256" key="10">
    <source>
        <dbReference type="ARBA" id="ARBA00023049"/>
    </source>
</evidence>
<evidence type="ECO:0000259" key="14">
    <source>
        <dbReference type="Pfam" id="PF17900"/>
    </source>
</evidence>
<dbReference type="PANTHER" id="PTHR11533">
    <property type="entry name" value="PROTEASE M1 ZINC METALLOPROTEASE"/>
    <property type="match status" value="1"/>
</dbReference>
<dbReference type="InterPro" id="IPR045357">
    <property type="entry name" value="Aminopeptidase_N-like_N"/>
</dbReference>
<evidence type="ECO:0000256" key="5">
    <source>
        <dbReference type="ARBA" id="ARBA00015611"/>
    </source>
</evidence>
<dbReference type="SUPFAM" id="SSF55486">
    <property type="entry name" value="Metalloproteases ('zincins'), catalytic domain"/>
    <property type="match status" value="1"/>
</dbReference>
<evidence type="ECO:0000256" key="7">
    <source>
        <dbReference type="ARBA" id="ARBA00022723"/>
    </source>
</evidence>
<keyword evidence="10" id="KW-0482">Metalloprotease</keyword>
<organism evidence="15 16">
    <name type="scientific">Actinoplanes siamensis</name>
    <dbReference type="NCBI Taxonomy" id="1223317"/>
    <lineage>
        <taxon>Bacteria</taxon>
        <taxon>Bacillati</taxon>
        <taxon>Actinomycetota</taxon>
        <taxon>Actinomycetes</taxon>
        <taxon>Micromonosporales</taxon>
        <taxon>Micromonosporaceae</taxon>
        <taxon>Actinoplanes</taxon>
    </lineage>
</organism>
<comment type="similarity">
    <text evidence="3">Belongs to the peptidase M1 family.</text>
</comment>
<reference evidence="15" key="1">
    <citation type="submission" date="2021-01" db="EMBL/GenBank/DDBJ databases">
        <title>Whole genome shotgun sequence of Actinoplanes siamensis NBRC 109076.</title>
        <authorList>
            <person name="Komaki H."/>
            <person name="Tamura T."/>
        </authorList>
    </citation>
    <scope>NUCLEOTIDE SEQUENCE</scope>
    <source>
        <strain evidence="15">NBRC 109076</strain>
    </source>
</reference>
<protein>
    <recommendedName>
        <fullName evidence="5">Aminopeptidase N</fullName>
        <ecNumber evidence="4">3.4.11.2</ecNumber>
    </recommendedName>
    <alternativeName>
        <fullName evidence="11">Alanine aminopeptidase</fullName>
    </alternativeName>
    <alternativeName>
        <fullName evidence="12">Lysyl aminopeptidase</fullName>
    </alternativeName>
</protein>
<dbReference type="Gene3D" id="1.10.390.10">
    <property type="entry name" value="Neutral Protease Domain 2"/>
    <property type="match status" value="1"/>
</dbReference>
<dbReference type="Pfam" id="PF01433">
    <property type="entry name" value="Peptidase_M1"/>
    <property type="match status" value="1"/>
</dbReference>
<feature type="domain" description="Peptidase M1 membrane alanine aminopeptidase" evidence="13">
    <location>
        <begin position="334"/>
        <end position="471"/>
    </location>
</feature>
<dbReference type="CDD" id="cd09603">
    <property type="entry name" value="M1_APN_like"/>
    <property type="match status" value="1"/>
</dbReference>
<dbReference type="SUPFAM" id="SSF63737">
    <property type="entry name" value="Leukotriene A4 hydrolase N-terminal domain"/>
    <property type="match status" value="1"/>
</dbReference>
<name>A0A919N8I3_9ACTN</name>
<dbReference type="EMBL" id="BOMW01000036">
    <property type="protein sequence ID" value="GIF06448.1"/>
    <property type="molecule type" value="Genomic_DNA"/>
</dbReference>
<dbReference type="GO" id="GO:0006508">
    <property type="term" value="P:proteolysis"/>
    <property type="evidence" value="ECO:0007669"/>
    <property type="project" value="UniProtKB-KW"/>
</dbReference>
<dbReference type="PROSITE" id="PS51257">
    <property type="entry name" value="PROKAR_LIPOPROTEIN"/>
    <property type="match status" value="1"/>
</dbReference>
<evidence type="ECO:0000256" key="3">
    <source>
        <dbReference type="ARBA" id="ARBA00010136"/>
    </source>
</evidence>
<evidence type="ECO:0000256" key="9">
    <source>
        <dbReference type="ARBA" id="ARBA00022833"/>
    </source>
</evidence>
<dbReference type="GO" id="GO:0008270">
    <property type="term" value="F:zinc ion binding"/>
    <property type="evidence" value="ECO:0007669"/>
    <property type="project" value="InterPro"/>
</dbReference>
<evidence type="ECO:0000256" key="12">
    <source>
        <dbReference type="ARBA" id="ARBA00031533"/>
    </source>
</evidence>
<dbReference type="Proteomes" id="UP000629619">
    <property type="component" value="Unassembled WGS sequence"/>
</dbReference>
<dbReference type="GO" id="GO:0016285">
    <property type="term" value="F:alanyl aminopeptidase activity"/>
    <property type="evidence" value="ECO:0007669"/>
    <property type="project" value="UniProtKB-EC"/>
</dbReference>
<evidence type="ECO:0000313" key="16">
    <source>
        <dbReference type="Proteomes" id="UP000629619"/>
    </source>
</evidence>
<comment type="caution">
    <text evidence="15">The sequence shown here is derived from an EMBL/GenBank/DDBJ whole genome shotgun (WGS) entry which is preliminary data.</text>
</comment>
<dbReference type="Pfam" id="PF17900">
    <property type="entry name" value="Peptidase_M1_N"/>
    <property type="match status" value="1"/>
</dbReference>
<evidence type="ECO:0000256" key="2">
    <source>
        <dbReference type="ARBA" id="ARBA00001947"/>
    </source>
</evidence>
<keyword evidence="16" id="KW-1185">Reference proteome</keyword>
<dbReference type="InterPro" id="IPR014782">
    <property type="entry name" value="Peptidase_M1_dom"/>
</dbReference>
<dbReference type="PRINTS" id="PR00756">
    <property type="entry name" value="ALADIPTASE"/>
</dbReference>
<accession>A0A919N8I3</accession>
<evidence type="ECO:0000313" key="15">
    <source>
        <dbReference type="EMBL" id="GIF06448.1"/>
    </source>
</evidence>
<evidence type="ECO:0000256" key="1">
    <source>
        <dbReference type="ARBA" id="ARBA00000098"/>
    </source>
</evidence>
<keyword evidence="8" id="KW-0378">Hydrolase</keyword>
<dbReference type="AlphaFoldDB" id="A0A919N8I3"/>
<evidence type="ECO:0000256" key="8">
    <source>
        <dbReference type="ARBA" id="ARBA00022801"/>
    </source>
</evidence>
<evidence type="ECO:0000259" key="13">
    <source>
        <dbReference type="Pfam" id="PF01433"/>
    </source>
</evidence>
<comment type="catalytic activity">
    <reaction evidence="1">
        <text>Release of an N-terminal amino acid, Xaa-|-Yaa- from a peptide, amide or arylamide. Xaa is preferably Ala, but may be most amino acids including Pro (slow action). When a terminal hydrophobic residue is followed by a prolyl residue, the two may be released as an intact Xaa-Pro dipeptide.</text>
        <dbReference type="EC" id="3.4.11.2"/>
    </reaction>
</comment>
<keyword evidence="9" id="KW-0862">Zinc</keyword>
<dbReference type="InterPro" id="IPR027268">
    <property type="entry name" value="Peptidase_M4/M1_CTD_sf"/>
</dbReference>
<dbReference type="InterPro" id="IPR050344">
    <property type="entry name" value="Peptidase_M1_aminopeptidases"/>
</dbReference>
<dbReference type="InterPro" id="IPR001930">
    <property type="entry name" value="Peptidase_M1"/>
</dbReference>
<keyword evidence="7" id="KW-0479">Metal-binding</keyword>
<evidence type="ECO:0000256" key="11">
    <source>
        <dbReference type="ARBA" id="ARBA00029811"/>
    </source>
</evidence>
<gene>
    <name evidence="15" type="ORF">Asi03nite_39860</name>
</gene>